<dbReference type="Gene3D" id="3.30.70.270">
    <property type="match status" value="1"/>
</dbReference>
<protein>
    <recommendedName>
        <fullName evidence="2">Reverse transcriptase/retrotransposon-derived protein RNase H-like domain-containing protein</fullName>
    </recommendedName>
</protein>
<organism evidence="3">
    <name type="scientific">Arcella intermedia</name>
    <dbReference type="NCBI Taxonomy" id="1963864"/>
    <lineage>
        <taxon>Eukaryota</taxon>
        <taxon>Amoebozoa</taxon>
        <taxon>Tubulinea</taxon>
        <taxon>Elardia</taxon>
        <taxon>Arcellinida</taxon>
        <taxon>Sphaerothecina</taxon>
        <taxon>Arcellidae</taxon>
        <taxon>Arcella</taxon>
    </lineage>
</organism>
<dbReference type="InterPro" id="IPR043128">
    <property type="entry name" value="Rev_trsase/Diguanyl_cyclase"/>
</dbReference>
<dbReference type="GO" id="GO:0003824">
    <property type="term" value="F:catalytic activity"/>
    <property type="evidence" value="ECO:0007669"/>
    <property type="project" value="UniProtKB-KW"/>
</dbReference>
<dbReference type="FunFam" id="3.10.20.370:FF:000001">
    <property type="entry name" value="Retrovirus-related Pol polyprotein from transposon 17.6-like protein"/>
    <property type="match status" value="1"/>
</dbReference>
<accession>A0A6B2LQB2</accession>
<dbReference type="PANTHER" id="PTHR37984">
    <property type="entry name" value="PROTEIN CBG26694"/>
    <property type="match status" value="1"/>
</dbReference>
<reference evidence="3" key="1">
    <citation type="journal article" date="2020" name="J. Eukaryot. Microbiol.">
        <title>De novo Sequencing, Assembly and Annotation of the Transcriptome for the Free-Living Testate Amoeba Arcella intermedia.</title>
        <authorList>
            <person name="Ribeiro G.M."/>
            <person name="Porfirio-Sousa A.L."/>
            <person name="Maurer-Alcala X.X."/>
            <person name="Katz L.A."/>
            <person name="Lahr D.J.G."/>
        </authorList>
    </citation>
    <scope>NUCLEOTIDE SEQUENCE</scope>
</reference>
<evidence type="ECO:0000259" key="2">
    <source>
        <dbReference type="Pfam" id="PF17919"/>
    </source>
</evidence>
<dbReference type="PANTHER" id="PTHR37984:SF5">
    <property type="entry name" value="PROTEIN NYNRIN-LIKE"/>
    <property type="match status" value="1"/>
</dbReference>
<dbReference type="EMBL" id="GIBP01010078">
    <property type="protein sequence ID" value="NDV39047.1"/>
    <property type="molecule type" value="Transcribed_RNA"/>
</dbReference>
<dbReference type="SUPFAM" id="SSF56672">
    <property type="entry name" value="DNA/RNA polymerases"/>
    <property type="match status" value="1"/>
</dbReference>
<keyword evidence="1" id="KW-0511">Multifunctional enzyme</keyword>
<dbReference type="CDD" id="cd09274">
    <property type="entry name" value="RNase_HI_RT_Ty3"/>
    <property type="match status" value="1"/>
</dbReference>
<dbReference type="Gene3D" id="3.10.20.370">
    <property type="match status" value="1"/>
</dbReference>
<name>A0A6B2LQB2_9EUKA</name>
<dbReference type="InterPro" id="IPR043502">
    <property type="entry name" value="DNA/RNA_pol_sf"/>
</dbReference>
<dbReference type="AlphaFoldDB" id="A0A6B2LQB2"/>
<dbReference type="InterPro" id="IPR041577">
    <property type="entry name" value="RT_RNaseH_2"/>
</dbReference>
<proteinExistence type="predicted"/>
<feature type="domain" description="Reverse transcriptase/retrotransposon-derived protein RNase H-like" evidence="2">
    <location>
        <begin position="35"/>
        <end position="136"/>
    </location>
</feature>
<dbReference type="Pfam" id="PF17919">
    <property type="entry name" value="RT_RNaseH_2"/>
    <property type="match status" value="1"/>
</dbReference>
<feature type="non-terminal residue" evidence="3">
    <location>
        <position position="142"/>
    </location>
</feature>
<sequence>MSGYYRKFIKDYAKIIDPLRNLLKKENQNNIQSIWNEECQEAFDNIKEALKRNCLLNHPDLSNNGNPFIVTSDACKHGIGATLSQMQYGQEVVIEYASKTLKPYQTKYWPTELECLGVRWSIEHFHHYLEGRHFQIKTDHRG</sequence>
<evidence type="ECO:0000313" key="3">
    <source>
        <dbReference type="EMBL" id="NDV39047.1"/>
    </source>
</evidence>
<dbReference type="InterPro" id="IPR050951">
    <property type="entry name" value="Retrovirus_Pol_polyprotein"/>
</dbReference>
<evidence type="ECO:0000256" key="1">
    <source>
        <dbReference type="ARBA" id="ARBA00023268"/>
    </source>
</evidence>